<keyword evidence="5 6" id="KW-0456">Lyase</keyword>
<evidence type="ECO:0000256" key="4">
    <source>
        <dbReference type="ARBA" id="ARBA00022842"/>
    </source>
</evidence>
<evidence type="ECO:0000256" key="2">
    <source>
        <dbReference type="ARBA" id="ARBA00006333"/>
    </source>
</evidence>
<dbReference type="PANTHER" id="PTHR35201">
    <property type="entry name" value="TERPENE SYNTHASE"/>
    <property type="match status" value="1"/>
</dbReference>
<dbReference type="GO" id="GO:0008299">
    <property type="term" value="P:isoprenoid biosynthetic process"/>
    <property type="evidence" value="ECO:0007669"/>
    <property type="project" value="UniProtKB-ARBA"/>
</dbReference>
<dbReference type="OrthoDB" id="3349471at2759"/>
<keyword evidence="4 6" id="KW-0460">Magnesium</keyword>
<evidence type="ECO:0000256" key="1">
    <source>
        <dbReference type="ARBA" id="ARBA00001946"/>
    </source>
</evidence>
<dbReference type="Pfam" id="PF01154">
    <property type="entry name" value="HMG_CoA_synt_N"/>
    <property type="match status" value="1"/>
</dbReference>
<evidence type="ECO:0000256" key="6">
    <source>
        <dbReference type="RuleBase" id="RU366034"/>
    </source>
</evidence>
<keyword evidence="3 6" id="KW-0479">Metal-binding</keyword>
<proteinExistence type="inferred from homology"/>
<evidence type="ECO:0000256" key="3">
    <source>
        <dbReference type="ARBA" id="ARBA00022723"/>
    </source>
</evidence>
<dbReference type="GO" id="GO:0046872">
    <property type="term" value="F:metal ion binding"/>
    <property type="evidence" value="ECO:0007669"/>
    <property type="project" value="UniProtKB-KW"/>
</dbReference>
<dbReference type="PANTHER" id="PTHR35201:SF4">
    <property type="entry name" value="BETA-PINACENE SYNTHASE-RELATED"/>
    <property type="match status" value="1"/>
</dbReference>
<comment type="caution">
    <text evidence="8">The sequence shown here is derived from an EMBL/GenBank/DDBJ whole genome shotgun (WGS) entry which is preliminary data.</text>
</comment>
<organism evidence="8 9">
    <name type="scientific">Collybia nuda</name>
    <dbReference type="NCBI Taxonomy" id="64659"/>
    <lineage>
        <taxon>Eukaryota</taxon>
        <taxon>Fungi</taxon>
        <taxon>Dikarya</taxon>
        <taxon>Basidiomycota</taxon>
        <taxon>Agaricomycotina</taxon>
        <taxon>Agaricomycetes</taxon>
        <taxon>Agaricomycetidae</taxon>
        <taxon>Agaricales</taxon>
        <taxon>Tricholomatineae</taxon>
        <taxon>Clitocybaceae</taxon>
        <taxon>Collybia</taxon>
    </lineage>
</organism>
<evidence type="ECO:0000259" key="7">
    <source>
        <dbReference type="Pfam" id="PF01154"/>
    </source>
</evidence>
<evidence type="ECO:0000256" key="5">
    <source>
        <dbReference type="ARBA" id="ARBA00023239"/>
    </source>
</evidence>
<dbReference type="Gene3D" id="1.10.600.10">
    <property type="entry name" value="Farnesyl Diphosphate Synthase"/>
    <property type="match status" value="1"/>
</dbReference>
<comment type="similarity">
    <text evidence="2 6">Belongs to the terpene synthase family.</text>
</comment>
<dbReference type="AlphaFoldDB" id="A0A9P5XRY0"/>
<evidence type="ECO:0000313" key="9">
    <source>
        <dbReference type="Proteomes" id="UP000807353"/>
    </source>
</evidence>
<dbReference type="Proteomes" id="UP000807353">
    <property type="component" value="Unassembled WGS sequence"/>
</dbReference>
<dbReference type="InterPro" id="IPR008949">
    <property type="entry name" value="Isoprenoid_synthase_dom_sf"/>
</dbReference>
<dbReference type="EC" id="4.2.3.-" evidence="6"/>
<evidence type="ECO:0000313" key="8">
    <source>
        <dbReference type="EMBL" id="KAF9455457.1"/>
    </source>
</evidence>
<gene>
    <name evidence="8" type="ORF">BDZ94DRAFT_724881</name>
</gene>
<dbReference type="SUPFAM" id="SSF48576">
    <property type="entry name" value="Terpenoid synthases"/>
    <property type="match status" value="1"/>
</dbReference>
<dbReference type="InterPro" id="IPR034686">
    <property type="entry name" value="Terpene_cyclase-like_2"/>
</dbReference>
<dbReference type="EMBL" id="MU150667">
    <property type="protein sequence ID" value="KAF9455457.1"/>
    <property type="molecule type" value="Genomic_DNA"/>
</dbReference>
<protein>
    <recommendedName>
        <fullName evidence="6">Terpene synthase</fullName>
        <ecNumber evidence="6">4.2.3.-</ecNumber>
    </recommendedName>
</protein>
<dbReference type="InterPro" id="IPR013528">
    <property type="entry name" value="HMG_CoA_synth_N"/>
</dbReference>
<feature type="domain" description="Hydroxymethylglutaryl-coenzyme A synthase N-terminal" evidence="7">
    <location>
        <begin position="229"/>
        <end position="328"/>
    </location>
</feature>
<sequence length="394" mass="43568">MYFANAYFRYTLDINLTDDQVNHPLMREAEGIVADHVGLTNDYFSYAKERMTDSDHTNIIRILQEHEGLGYKEALQVVEAKITEKEHAFISAGLAVLNDPELGNDPEVRRWIECLPYCMGGNKAWSQETGRYNVGNVLDGVTFPSLSCKMEETPERDRTDLVELENGDPILGAPPPDFSLDVDPIGTSSGSALSVTLTLPTKNRPRPSDVGILALDVLLKDQLPDNRGMDFKRNHEFLSSFFALGIGTLLRKYNIDCLTIGRVDIAIDIFSTKKALPSWKGPISHIFHDSEIILSEPTTDLTAAFFGAVNWIESSIWDGRNAIVLSGSARRCVIMIIGPNASIVLEHTYGVCSDGTGPVASLPPTIRSLMSLRKAYISYQTKLATMFGTSVYLI</sequence>
<keyword evidence="9" id="KW-1185">Reference proteome</keyword>
<dbReference type="Pfam" id="PF19086">
    <property type="entry name" value="Terpene_syn_C_2"/>
    <property type="match status" value="1"/>
</dbReference>
<reference evidence="8" key="1">
    <citation type="submission" date="2020-11" db="EMBL/GenBank/DDBJ databases">
        <authorList>
            <consortium name="DOE Joint Genome Institute"/>
            <person name="Ahrendt S."/>
            <person name="Riley R."/>
            <person name="Andreopoulos W."/>
            <person name="Labutti K."/>
            <person name="Pangilinan J."/>
            <person name="Ruiz-Duenas F.J."/>
            <person name="Barrasa J.M."/>
            <person name="Sanchez-Garcia M."/>
            <person name="Camarero S."/>
            <person name="Miyauchi S."/>
            <person name="Serrano A."/>
            <person name="Linde D."/>
            <person name="Babiker R."/>
            <person name="Drula E."/>
            <person name="Ayuso-Fernandez I."/>
            <person name="Pacheco R."/>
            <person name="Padilla G."/>
            <person name="Ferreira P."/>
            <person name="Barriuso J."/>
            <person name="Kellner H."/>
            <person name="Castanera R."/>
            <person name="Alfaro M."/>
            <person name="Ramirez L."/>
            <person name="Pisabarro A.G."/>
            <person name="Kuo A."/>
            <person name="Tritt A."/>
            <person name="Lipzen A."/>
            <person name="He G."/>
            <person name="Yan M."/>
            <person name="Ng V."/>
            <person name="Cullen D."/>
            <person name="Martin F."/>
            <person name="Rosso M.-N."/>
            <person name="Henrissat B."/>
            <person name="Hibbett D."/>
            <person name="Martinez A.T."/>
            <person name="Grigoriev I.V."/>
        </authorList>
    </citation>
    <scope>NUCLEOTIDE SEQUENCE</scope>
    <source>
        <strain evidence="8">CBS 247.69</strain>
    </source>
</reference>
<comment type="cofactor">
    <cofactor evidence="1 6">
        <name>Mg(2+)</name>
        <dbReference type="ChEBI" id="CHEBI:18420"/>
    </cofactor>
</comment>
<name>A0A9P5XRY0_9AGAR</name>
<accession>A0A9P5XRY0</accession>
<dbReference type="GO" id="GO:0010333">
    <property type="term" value="F:terpene synthase activity"/>
    <property type="evidence" value="ECO:0007669"/>
    <property type="project" value="InterPro"/>
</dbReference>